<feature type="domain" description="Lipoyl-binding" evidence="6">
    <location>
        <begin position="4"/>
        <end position="79"/>
    </location>
</feature>
<accession>A0ABS8ZTT7</accession>
<dbReference type="InterPro" id="IPR000089">
    <property type="entry name" value="Biotin_lipoyl"/>
</dbReference>
<proteinExistence type="inferred from homology"/>
<evidence type="ECO:0000256" key="1">
    <source>
        <dbReference type="ARBA" id="ARBA00001938"/>
    </source>
</evidence>
<dbReference type="Pfam" id="PF00198">
    <property type="entry name" value="2-oxoacid_dh"/>
    <property type="match status" value="1"/>
</dbReference>
<evidence type="ECO:0000256" key="5">
    <source>
        <dbReference type="SAM" id="MobiDB-lite"/>
    </source>
</evidence>
<keyword evidence="4" id="KW-0808">Transferase</keyword>
<dbReference type="InterPro" id="IPR001078">
    <property type="entry name" value="2-oxoacid_DH_actylTfrase"/>
</dbReference>
<keyword evidence="4" id="KW-0012">Acyltransferase</keyword>
<dbReference type="SUPFAM" id="SSF52777">
    <property type="entry name" value="CoA-dependent acyltransferases"/>
    <property type="match status" value="1"/>
</dbReference>
<sequence>MIMATLLRVPEVATGSTSALLTEWLVAENARFAAGDPLVVLETDKAAVEVEAEVDAVLLRALVPGGTNVEAGSPIALLGSEAEAADVDRLLVELGVGTGSEAAVESGPELAATSPEPVQRPRVFASPLARKLLKEAGMTPDQVTGTGPDGRIVRRDVDKAIELKSMALNSTDPNLAAANLVAPSSVARNSVEASSIESQSVGPNSGGLNPAGLNPVGSDSAGLDSAGLNSAGLDSAGLDSAGLNSAGLDSVGLDSAGQDRVGRESSGSDRVGHDLAGSERVGSDRVGREPVVGKHLPPQLPPAQGEEVPLTRMRRAIARRLTESKRDIPHFYLRRTARIDALLALRKQLNEVSPEKISVNDLVVRAVGVAHTQVPDANVIWTGDGMTRYSTVDVGVAVASSRGLLTPVLRGVERSSPSAISRQIKEFARQADGGKLRQSDLEGGTITVSNLGMYGVEEFSAIINPPQSMILAVGAGRQAPVVVDGEVRVETQMALTLSVDHRAIDGALAAQWMAALITALEEPLRLLA</sequence>
<dbReference type="Proteomes" id="UP001521150">
    <property type="component" value="Unassembled WGS sequence"/>
</dbReference>
<feature type="region of interest" description="Disordered" evidence="5">
    <location>
        <begin position="193"/>
        <end position="220"/>
    </location>
</feature>
<organism evidence="8 9">
    <name type="scientific">Kibdelosporangium philippinense</name>
    <dbReference type="NCBI Taxonomy" id="211113"/>
    <lineage>
        <taxon>Bacteria</taxon>
        <taxon>Bacillati</taxon>
        <taxon>Actinomycetota</taxon>
        <taxon>Actinomycetes</taxon>
        <taxon>Pseudonocardiales</taxon>
        <taxon>Pseudonocardiaceae</taxon>
        <taxon>Kibdelosporangium</taxon>
    </lineage>
</organism>
<dbReference type="Gene3D" id="2.40.50.100">
    <property type="match status" value="1"/>
</dbReference>
<dbReference type="SUPFAM" id="SSF51230">
    <property type="entry name" value="Single hybrid motif"/>
    <property type="match status" value="1"/>
</dbReference>
<feature type="compositionally biased region" description="Polar residues" evidence="5">
    <location>
        <begin position="193"/>
        <end position="207"/>
    </location>
</feature>
<keyword evidence="3 4" id="KW-0450">Lipoyl</keyword>
<comment type="cofactor">
    <cofactor evidence="1 4">
        <name>(R)-lipoate</name>
        <dbReference type="ChEBI" id="CHEBI:83088"/>
    </cofactor>
</comment>
<dbReference type="InterPro" id="IPR045257">
    <property type="entry name" value="E2/Pdx1"/>
</dbReference>
<comment type="similarity">
    <text evidence="2 4">Belongs to the 2-oxoacid dehydrogenase family.</text>
</comment>
<dbReference type="Gene3D" id="4.10.320.10">
    <property type="entry name" value="E3-binding domain"/>
    <property type="match status" value="1"/>
</dbReference>
<protein>
    <recommendedName>
        <fullName evidence="4">Dihydrolipoamide acetyltransferase component of pyruvate dehydrogenase complex</fullName>
        <ecNumber evidence="4">2.3.1.-</ecNumber>
    </recommendedName>
</protein>
<evidence type="ECO:0000256" key="4">
    <source>
        <dbReference type="RuleBase" id="RU003423"/>
    </source>
</evidence>
<evidence type="ECO:0000256" key="2">
    <source>
        <dbReference type="ARBA" id="ARBA00007317"/>
    </source>
</evidence>
<evidence type="ECO:0000256" key="3">
    <source>
        <dbReference type="ARBA" id="ARBA00022823"/>
    </source>
</evidence>
<feature type="compositionally biased region" description="Basic and acidic residues" evidence="5">
    <location>
        <begin position="260"/>
        <end position="292"/>
    </location>
</feature>
<evidence type="ECO:0000259" key="6">
    <source>
        <dbReference type="PROSITE" id="PS50968"/>
    </source>
</evidence>
<keyword evidence="9" id="KW-1185">Reference proteome</keyword>
<dbReference type="PROSITE" id="PS50968">
    <property type="entry name" value="BIOTINYL_LIPOYL"/>
    <property type="match status" value="1"/>
</dbReference>
<dbReference type="PANTHER" id="PTHR23151:SF90">
    <property type="entry name" value="DIHYDROLIPOYLLYSINE-RESIDUE ACETYLTRANSFERASE COMPONENT OF PYRUVATE DEHYDROGENASE COMPLEX, MITOCHONDRIAL-RELATED"/>
    <property type="match status" value="1"/>
</dbReference>
<dbReference type="InterPro" id="IPR036625">
    <property type="entry name" value="E3-bd_dom_sf"/>
</dbReference>
<dbReference type="Pfam" id="PF02817">
    <property type="entry name" value="E3_binding"/>
    <property type="match status" value="1"/>
</dbReference>
<dbReference type="InterPro" id="IPR004167">
    <property type="entry name" value="PSBD"/>
</dbReference>
<dbReference type="PANTHER" id="PTHR23151">
    <property type="entry name" value="DIHYDROLIPOAMIDE ACETYL/SUCCINYL-TRANSFERASE-RELATED"/>
    <property type="match status" value="1"/>
</dbReference>
<evidence type="ECO:0000313" key="8">
    <source>
        <dbReference type="EMBL" id="MCE7011102.1"/>
    </source>
</evidence>
<dbReference type="SUPFAM" id="SSF47005">
    <property type="entry name" value="Peripheral subunit-binding domain of 2-oxo acid dehydrogenase complex"/>
    <property type="match status" value="1"/>
</dbReference>
<dbReference type="EMBL" id="JAJVCN010000004">
    <property type="protein sequence ID" value="MCE7011102.1"/>
    <property type="molecule type" value="Genomic_DNA"/>
</dbReference>
<evidence type="ECO:0000259" key="7">
    <source>
        <dbReference type="PROSITE" id="PS51826"/>
    </source>
</evidence>
<dbReference type="Gene3D" id="3.30.559.10">
    <property type="entry name" value="Chloramphenicol acetyltransferase-like domain"/>
    <property type="match status" value="1"/>
</dbReference>
<reference evidence="8 9" key="1">
    <citation type="submission" date="2021-12" db="EMBL/GenBank/DDBJ databases">
        <title>Genome sequence of Kibdelosporangium philippinense ATCC 49844.</title>
        <authorList>
            <person name="Fedorov E.A."/>
            <person name="Omeragic M."/>
            <person name="Shalygina K.F."/>
            <person name="Maclea K.S."/>
        </authorList>
    </citation>
    <scope>NUCLEOTIDE SEQUENCE [LARGE SCALE GENOMIC DNA]</scope>
    <source>
        <strain evidence="8 9">ATCC 49844</strain>
    </source>
</reference>
<feature type="region of interest" description="Disordered" evidence="5">
    <location>
        <begin position="254"/>
        <end position="307"/>
    </location>
</feature>
<feature type="domain" description="Peripheral subunit-binding (PSBD)" evidence="7">
    <location>
        <begin position="124"/>
        <end position="161"/>
    </location>
</feature>
<dbReference type="RefSeq" id="WP_233733445.1">
    <property type="nucleotide sequence ID" value="NZ_JAJVCN010000004.1"/>
</dbReference>
<dbReference type="PROSITE" id="PS51826">
    <property type="entry name" value="PSBD"/>
    <property type="match status" value="1"/>
</dbReference>
<dbReference type="InterPro" id="IPR011053">
    <property type="entry name" value="Single_hybrid_motif"/>
</dbReference>
<dbReference type="Pfam" id="PF00364">
    <property type="entry name" value="Biotin_lipoyl"/>
    <property type="match status" value="1"/>
</dbReference>
<dbReference type="EC" id="2.3.1.-" evidence="4"/>
<name>A0ABS8ZTT7_9PSEU</name>
<gene>
    <name evidence="8" type="ORF">LWC34_51110</name>
</gene>
<dbReference type="InterPro" id="IPR023213">
    <property type="entry name" value="CAT-like_dom_sf"/>
</dbReference>
<dbReference type="CDD" id="cd06849">
    <property type="entry name" value="lipoyl_domain"/>
    <property type="match status" value="1"/>
</dbReference>
<comment type="caution">
    <text evidence="8">The sequence shown here is derived from an EMBL/GenBank/DDBJ whole genome shotgun (WGS) entry which is preliminary data.</text>
</comment>
<evidence type="ECO:0000313" key="9">
    <source>
        <dbReference type="Proteomes" id="UP001521150"/>
    </source>
</evidence>